<evidence type="ECO:0000313" key="1">
    <source>
        <dbReference type="EMBL" id="KIK03418.1"/>
    </source>
</evidence>
<dbReference type="OrthoDB" id="2963168at2759"/>
<dbReference type="HOGENOM" id="CLU_2628557_0_0_1"/>
<feature type="non-terminal residue" evidence="1">
    <location>
        <position position="1"/>
    </location>
</feature>
<keyword evidence="2" id="KW-1185">Reference proteome</keyword>
<dbReference type="AlphaFoldDB" id="A0A0C9Y5W2"/>
<evidence type="ECO:0000313" key="2">
    <source>
        <dbReference type="Proteomes" id="UP000054477"/>
    </source>
</evidence>
<sequence length="78" mass="8626">LLDPGQVPDIETVTKWDGRTCRSFLDRLPAGELGNGSSEIPIVICFNRCGHVLTVGTEAPRKLVQEMAVDEGWIMAEW</sequence>
<proteinExistence type="predicted"/>
<gene>
    <name evidence="1" type="ORF">K443DRAFT_41800</name>
</gene>
<organism evidence="1 2">
    <name type="scientific">Laccaria amethystina LaAM-08-1</name>
    <dbReference type="NCBI Taxonomy" id="1095629"/>
    <lineage>
        <taxon>Eukaryota</taxon>
        <taxon>Fungi</taxon>
        <taxon>Dikarya</taxon>
        <taxon>Basidiomycota</taxon>
        <taxon>Agaricomycotina</taxon>
        <taxon>Agaricomycetes</taxon>
        <taxon>Agaricomycetidae</taxon>
        <taxon>Agaricales</taxon>
        <taxon>Agaricineae</taxon>
        <taxon>Hydnangiaceae</taxon>
        <taxon>Laccaria</taxon>
    </lineage>
</organism>
<dbReference type="STRING" id="1095629.A0A0C9Y5W2"/>
<feature type="non-terminal residue" evidence="1">
    <location>
        <position position="78"/>
    </location>
</feature>
<dbReference type="EMBL" id="KN838580">
    <property type="protein sequence ID" value="KIK03418.1"/>
    <property type="molecule type" value="Genomic_DNA"/>
</dbReference>
<accession>A0A0C9Y5W2</accession>
<reference evidence="1 2" key="1">
    <citation type="submission" date="2014-04" db="EMBL/GenBank/DDBJ databases">
        <authorList>
            <consortium name="DOE Joint Genome Institute"/>
            <person name="Kuo A."/>
            <person name="Kohler A."/>
            <person name="Nagy L.G."/>
            <person name="Floudas D."/>
            <person name="Copeland A."/>
            <person name="Barry K.W."/>
            <person name="Cichocki N."/>
            <person name="Veneault-Fourrey C."/>
            <person name="LaButti K."/>
            <person name="Lindquist E.A."/>
            <person name="Lipzen A."/>
            <person name="Lundell T."/>
            <person name="Morin E."/>
            <person name="Murat C."/>
            <person name="Sun H."/>
            <person name="Tunlid A."/>
            <person name="Henrissat B."/>
            <person name="Grigoriev I.V."/>
            <person name="Hibbett D.S."/>
            <person name="Martin F."/>
            <person name="Nordberg H.P."/>
            <person name="Cantor M.N."/>
            <person name="Hua S.X."/>
        </authorList>
    </citation>
    <scope>NUCLEOTIDE SEQUENCE [LARGE SCALE GENOMIC DNA]</scope>
    <source>
        <strain evidence="1 2">LaAM-08-1</strain>
    </source>
</reference>
<dbReference type="Proteomes" id="UP000054477">
    <property type="component" value="Unassembled WGS sequence"/>
</dbReference>
<protein>
    <submittedName>
        <fullName evidence="1">Uncharacterized protein</fullName>
    </submittedName>
</protein>
<reference evidence="2" key="2">
    <citation type="submission" date="2015-01" db="EMBL/GenBank/DDBJ databases">
        <title>Evolutionary Origins and Diversification of the Mycorrhizal Mutualists.</title>
        <authorList>
            <consortium name="DOE Joint Genome Institute"/>
            <consortium name="Mycorrhizal Genomics Consortium"/>
            <person name="Kohler A."/>
            <person name="Kuo A."/>
            <person name="Nagy L.G."/>
            <person name="Floudas D."/>
            <person name="Copeland A."/>
            <person name="Barry K.W."/>
            <person name="Cichocki N."/>
            <person name="Veneault-Fourrey C."/>
            <person name="LaButti K."/>
            <person name="Lindquist E.A."/>
            <person name="Lipzen A."/>
            <person name="Lundell T."/>
            <person name="Morin E."/>
            <person name="Murat C."/>
            <person name="Riley R."/>
            <person name="Ohm R."/>
            <person name="Sun H."/>
            <person name="Tunlid A."/>
            <person name="Henrissat B."/>
            <person name="Grigoriev I.V."/>
            <person name="Hibbett D.S."/>
            <person name="Martin F."/>
        </authorList>
    </citation>
    <scope>NUCLEOTIDE SEQUENCE [LARGE SCALE GENOMIC DNA]</scope>
    <source>
        <strain evidence="2">LaAM-08-1</strain>
    </source>
</reference>
<name>A0A0C9Y5W2_9AGAR</name>